<evidence type="ECO:0000256" key="1">
    <source>
        <dbReference type="SAM" id="MobiDB-lite"/>
    </source>
</evidence>
<name>A0A1H8XQH1_9PSEU</name>
<evidence type="ECO:0000256" key="2">
    <source>
        <dbReference type="SAM" id="SignalP"/>
    </source>
</evidence>
<organism evidence="3 4">
    <name type="scientific">Amycolatopsis saalfeldensis</name>
    <dbReference type="NCBI Taxonomy" id="394193"/>
    <lineage>
        <taxon>Bacteria</taxon>
        <taxon>Bacillati</taxon>
        <taxon>Actinomycetota</taxon>
        <taxon>Actinomycetes</taxon>
        <taxon>Pseudonocardiales</taxon>
        <taxon>Pseudonocardiaceae</taxon>
        <taxon>Amycolatopsis</taxon>
    </lineage>
</organism>
<gene>
    <name evidence="3" type="ORF">SAMN04489732_108258</name>
</gene>
<dbReference type="EMBL" id="FOEF01000008">
    <property type="protein sequence ID" value="SEP42067.1"/>
    <property type="molecule type" value="Genomic_DNA"/>
</dbReference>
<dbReference type="STRING" id="394193.SAMN04489732_108258"/>
<keyword evidence="2" id="KW-0732">Signal</keyword>
<accession>A0A1H8XQH1</accession>
<feature type="signal peptide" evidence="2">
    <location>
        <begin position="1"/>
        <end position="22"/>
    </location>
</feature>
<evidence type="ECO:0000313" key="3">
    <source>
        <dbReference type="EMBL" id="SEP42067.1"/>
    </source>
</evidence>
<dbReference type="PROSITE" id="PS51257">
    <property type="entry name" value="PROKAR_LIPOPROTEIN"/>
    <property type="match status" value="1"/>
</dbReference>
<dbReference type="OrthoDB" id="2004788at2"/>
<dbReference type="Proteomes" id="UP000198582">
    <property type="component" value="Unassembled WGS sequence"/>
</dbReference>
<feature type="region of interest" description="Disordered" evidence="1">
    <location>
        <begin position="37"/>
        <end position="70"/>
    </location>
</feature>
<protein>
    <recommendedName>
        <fullName evidence="5">Lipoprotein</fullName>
    </recommendedName>
</protein>
<evidence type="ECO:0008006" key="5">
    <source>
        <dbReference type="Google" id="ProtNLM"/>
    </source>
</evidence>
<evidence type="ECO:0000313" key="4">
    <source>
        <dbReference type="Proteomes" id="UP000198582"/>
    </source>
</evidence>
<feature type="chain" id="PRO_5038346423" description="Lipoprotein" evidence="2">
    <location>
        <begin position="23"/>
        <end position="230"/>
    </location>
</feature>
<dbReference type="RefSeq" id="WP_091618446.1">
    <property type="nucleotide sequence ID" value="NZ_FOEF01000008.1"/>
</dbReference>
<reference evidence="4" key="1">
    <citation type="submission" date="2016-10" db="EMBL/GenBank/DDBJ databases">
        <authorList>
            <person name="Varghese N."/>
            <person name="Submissions S."/>
        </authorList>
    </citation>
    <scope>NUCLEOTIDE SEQUENCE [LARGE SCALE GENOMIC DNA]</scope>
    <source>
        <strain evidence="4">DSM 44993</strain>
    </source>
</reference>
<proteinExistence type="predicted"/>
<dbReference type="AlphaFoldDB" id="A0A1H8XQH1"/>
<keyword evidence="4" id="KW-1185">Reference proteome</keyword>
<sequence>MTGFVGRVALVLTGVLAAAALAGCSVQPSGWGMIVGQAHDPVSAPPSSSAPPPRPVEAPTETHQGKGNGSITLTWPVDVAGYLTFDCPHCSSNVVVNTDGDEGLLINAIGAYHGTVWFNVSEDRKPSRTFTVSANSSWTATITDHRALPTIRAAIPYEGKGDAVLKVPAGVAHGTFKTGSDGHSAVWVQGGGTMDLAVNQIGATTVAFDVPGPTLIAVEAYESKWTFTAS</sequence>